<dbReference type="PANTHER" id="PTHR11705:SF143">
    <property type="entry name" value="SLL0236 PROTEIN"/>
    <property type="match status" value="1"/>
</dbReference>
<feature type="active site" description="Proton donor/acceptor" evidence="14">
    <location>
        <position position="379"/>
    </location>
</feature>
<dbReference type="GO" id="GO:0008270">
    <property type="term" value="F:zinc ion binding"/>
    <property type="evidence" value="ECO:0007669"/>
    <property type="project" value="InterPro"/>
</dbReference>
<evidence type="ECO:0000256" key="13">
    <source>
        <dbReference type="ARBA" id="ARBA00023145"/>
    </source>
</evidence>
<dbReference type="SUPFAM" id="SSF53187">
    <property type="entry name" value="Zn-dependent exopeptidases"/>
    <property type="match status" value="1"/>
</dbReference>
<feature type="domain" description="Peptidase M14" evidence="16">
    <location>
        <begin position="112"/>
        <end position="413"/>
    </location>
</feature>
<keyword evidence="8 15" id="KW-0732">Signal</keyword>
<keyword evidence="13" id="KW-0865">Zymogen</keyword>
<accession>A0A4U7B2X0</accession>
<comment type="cofactor">
    <cofactor evidence="1">
        <name>Zn(2+)</name>
        <dbReference type="ChEBI" id="CHEBI:29105"/>
    </cofactor>
</comment>
<reference evidence="17 18" key="1">
    <citation type="submission" date="2018-02" db="EMBL/GenBank/DDBJ databases">
        <title>Draft genome sequences of Elsinoe sp., causing black scab on jojoba.</title>
        <authorList>
            <person name="Stodart B."/>
            <person name="Jeffress S."/>
            <person name="Ash G."/>
            <person name="Arun Chinnappa K."/>
        </authorList>
    </citation>
    <scope>NUCLEOTIDE SEQUENCE [LARGE SCALE GENOMIC DNA]</scope>
    <source>
        <strain evidence="17 18">Hillstone_2</strain>
    </source>
</reference>
<dbReference type="GO" id="GO:0006508">
    <property type="term" value="P:proteolysis"/>
    <property type="evidence" value="ECO:0007669"/>
    <property type="project" value="UniProtKB-KW"/>
</dbReference>
<evidence type="ECO:0000256" key="2">
    <source>
        <dbReference type="ARBA" id="ARBA00003091"/>
    </source>
</evidence>
<gene>
    <name evidence="17" type="ORF">C1H76_4008</name>
</gene>
<proteinExistence type="inferred from homology"/>
<feature type="signal peptide" evidence="15">
    <location>
        <begin position="1"/>
        <end position="15"/>
    </location>
</feature>
<dbReference type="PANTHER" id="PTHR11705">
    <property type="entry name" value="PROTEASE FAMILY M14 CARBOXYPEPTIDASE A,B"/>
    <property type="match status" value="1"/>
</dbReference>
<evidence type="ECO:0000256" key="7">
    <source>
        <dbReference type="ARBA" id="ARBA00022723"/>
    </source>
</evidence>
<evidence type="ECO:0000256" key="15">
    <source>
        <dbReference type="SAM" id="SignalP"/>
    </source>
</evidence>
<evidence type="ECO:0000256" key="14">
    <source>
        <dbReference type="PROSITE-ProRule" id="PRU01379"/>
    </source>
</evidence>
<evidence type="ECO:0000256" key="5">
    <source>
        <dbReference type="ARBA" id="ARBA00022525"/>
    </source>
</evidence>
<dbReference type="SUPFAM" id="SSF54897">
    <property type="entry name" value="Protease propeptides/inhibitors"/>
    <property type="match status" value="1"/>
</dbReference>
<evidence type="ECO:0000313" key="18">
    <source>
        <dbReference type="Proteomes" id="UP000308133"/>
    </source>
</evidence>
<dbReference type="Gene3D" id="3.40.630.10">
    <property type="entry name" value="Zn peptidases"/>
    <property type="match status" value="1"/>
</dbReference>
<keyword evidence="10" id="KW-0862">Zinc</keyword>
<keyword evidence="17" id="KW-0121">Carboxypeptidase</keyword>
<evidence type="ECO:0000313" key="17">
    <source>
        <dbReference type="EMBL" id="TKX23731.1"/>
    </source>
</evidence>
<dbReference type="FunFam" id="3.40.630.10:FF:000165">
    <property type="entry name" value="Glucan 1,4-alpha-glucosidase, putative"/>
    <property type="match status" value="1"/>
</dbReference>
<evidence type="ECO:0000256" key="9">
    <source>
        <dbReference type="ARBA" id="ARBA00022801"/>
    </source>
</evidence>
<keyword evidence="11" id="KW-0843">Virulence</keyword>
<evidence type="ECO:0000256" key="3">
    <source>
        <dbReference type="ARBA" id="ARBA00004613"/>
    </source>
</evidence>
<comment type="subcellular location">
    <subcellularLocation>
        <location evidence="3">Secreted</location>
    </subcellularLocation>
</comment>
<evidence type="ECO:0000256" key="8">
    <source>
        <dbReference type="ARBA" id="ARBA00022729"/>
    </source>
</evidence>
<dbReference type="InterPro" id="IPR057246">
    <property type="entry name" value="CARBOXYPEPT_ZN_1"/>
</dbReference>
<dbReference type="GO" id="GO:0004181">
    <property type="term" value="F:metallocarboxypeptidase activity"/>
    <property type="evidence" value="ECO:0007669"/>
    <property type="project" value="InterPro"/>
</dbReference>
<evidence type="ECO:0000256" key="11">
    <source>
        <dbReference type="ARBA" id="ARBA00023026"/>
    </source>
</evidence>
<dbReference type="PROSITE" id="PS52035">
    <property type="entry name" value="PEPTIDASE_M14"/>
    <property type="match status" value="1"/>
</dbReference>
<evidence type="ECO:0000256" key="6">
    <source>
        <dbReference type="ARBA" id="ARBA00022670"/>
    </source>
</evidence>
<dbReference type="CDD" id="cd03860">
    <property type="entry name" value="M14_CP_A-B_like"/>
    <property type="match status" value="1"/>
</dbReference>
<evidence type="ECO:0000256" key="4">
    <source>
        <dbReference type="ARBA" id="ARBA00005988"/>
    </source>
</evidence>
<protein>
    <submittedName>
        <fullName evidence="17">Metallocarboxypeptidase A</fullName>
    </submittedName>
</protein>
<keyword evidence="12" id="KW-0482">Metalloprotease</keyword>
<dbReference type="PRINTS" id="PR00765">
    <property type="entry name" value="CRBOXYPTASEA"/>
</dbReference>
<sequence length="413" mass="44587">MKAFFVSSLAALATASVLPRAEKVDYSGFKAFRVAGDAKAVHEQTRQFHLSQISAANEVDVVVSPSKLAAFEALGLNSTLVDEDLGASIASETQAEEYVSIAALPSTTWWDAYHPYADHLTFLRDLQGAFPANSEIVTAGTSAQGRVITGIHIWGNGGKNSKPNILFHGNVHAREWITSMNVEYFAYQLLTGYNNVAEVTTAVNKFDYYIFPVVNPDGFVYSQTTDRLWRKNRQTVSGNSCVGGDINRNWPYQWSVPGGSSTDPCSETYRGVAQGDAPENKGLVANVQALKAARGIRLYIDFHSYGQYILDPYGYDCSKKAANQAAQDALAAGAGAAIRAVSGTVYTTGPSCSTLYATSGSSTDYVGDVGGATYTFTYELRDTGRTGFVLPANQIRPTAVETWAGVRYMLARV</sequence>
<dbReference type="InterPro" id="IPR000834">
    <property type="entry name" value="Peptidase_M14"/>
</dbReference>
<dbReference type="SMART" id="SM00631">
    <property type="entry name" value="Zn_pept"/>
    <property type="match status" value="1"/>
</dbReference>
<dbReference type="AlphaFoldDB" id="A0A4U7B2X0"/>
<dbReference type="Pfam" id="PF00246">
    <property type="entry name" value="Peptidase_M14"/>
    <property type="match status" value="1"/>
</dbReference>
<dbReference type="EMBL" id="PTQR01000052">
    <property type="protein sequence ID" value="TKX23731.1"/>
    <property type="molecule type" value="Genomic_DNA"/>
</dbReference>
<evidence type="ECO:0000256" key="12">
    <source>
        <dbReference type="ARBA" id="ARBA00023049"/>
    </source>
</evidence>
<keyword evidence="9" id="KW-0378">Hydrolase</keyword>
<dbReference type="GO" id="GO:0005576">
    <property type="term" value="C:extracellular region"/>
    <property type="evidence" value="ECO:0007669"/>
    <property type="project" value="UniProtKB-SubCell"/>
</dbReference>
<comment type="similarity">
    <text evidence="4 14">Belongs to the peptidase M14 family.</text>
</comment>
<comment type="function">
    <text evidence="2">Extracellular metalloprotease that contributes to pathogenicity.</text>
</comment>
<dbReference type="Proteomes" id="UP000308133">
    <property type="component" value="Unassembled WGS sequence"/>
</dbReference>
<evidence type="ECO:0000256" key="1">
    <source>
        <dbReference type="ARBA" id="ARBA00001947"/>
    </source>
</evidence>
<evidence type="ECO:0000259" key="16">
    <source>
        <dbReference type="PROSITE" id="PS52035"/>
    </source>
</evidence>
<organism evidence="17 18">
    <name type="scientific">Elsinoe australis</name>
    <dbReference type="NCBI Taxonomy" id="40998"/>
    <lineage>
        <taxon>Eukaryota</taxon>
        <taxon>Fungi</taxon>
        <taxon>Dikarya</taxon>
        <taxon>Ascomycota</taxon>
        <taxon>Pezizomycotina</taxon>
        <taxon>Dothideomycetes</taxon>
        <taxon>Dothideomycetidae</taxon>
        <taxon>Myriangiales</taxon>
        <taxon>Elsinoaceae</taxon>
        <taxon>Elsinoe</taxon>
    </lineage>
</organism>
<feature type="chain" id="PRO_5020741783" evidence="15">
    <location>
        <begin position="16"/>
        <end position="413"/>
    </location>
</feature>
<keyword evidence="7" id="KW-0479">Metal-binding</keyword>
<dbReference type="PROSITE" id="PS00132">
    <property type="entry name" value="CARBOXYPEPT_ZN_1"/>
    <property type="match status" value="1"/>
</dbReference>
<comment type="caution">
    <text evidence="17">The sequence shown here is derived from an EMBL/GenBank/DDBJ whole genome shotgun (WGS) entry which is preliminary data.</text>
</comment>
<name>A0A4U7B2X0_9PEZI</name>
<evidence type="ECO:0000256" key="10">
    <source>
        <dbReference type="ARBA" id="ARBA00022833"/>
    </source>
</evidence>
<keyword evidence="5" id="KW-0964">Secreted</keyword>
<keyword evidence="6" id="KW-0645">Protease</keyword>